<keyword evidence="2" id="KW-0238">DNA-binding</keyword>
<dbReference type="InterPro" id="IPR011663">
    <property type="entry name" value="UTRA"/>
</dbReference>
<dbReference type="PROSITE" id="PS50949">
    <property type="entry name" value="HTH_GNTR"/>
    <property type="match status" value="1"/>
</dbReference>
<dbReference type="InterPro" id="IPR028978">
    <property type="entry name" value="Chorismate_lyase_/UTRA_dom_sf"/>
</dbReference>
<keyword evidence="3" id="KW-0804">Transcription</keyword>
<keyword evidence="6" id="KW-1185">Reference proteome</keyword>
<evidence type="ECO:0000313" key="5">
    <source>
        <dbReference type="EMBL" id="CAH0536477.1"/>
    </source>
</evidence>
<dbReference type="InterPro" id="IPR000524">
    <property type="entry name" value="Tscrpt_reg_HTH_GntR"/>
</dbReference>
<dbReference type="SMART" id="SM00345">
    <property type="entry name" value="HTH_GNTR"/>
    <property type="match status" value="1"/>
</dbReference>
<dbReference type="PRINTS" id="PR00035">
    <property type="entry name" value="HTHGNTR"/>
</dbReference>
<sequence length="234" mass="26829">MLYKKTMQELRGRIDSDEFSIGDTLPTEKELMEQYSVSRITIRKAIDELVKLGLVEKRQGAGSTIIGKTLISSMLNLKSTSEYLLESGTHLEYKICDFALIDAEEDIAEILNIKVGEKVYFIRRFKLINGLPSVYEDSYMPMALYPKMNVMSMEGSKYQYLEQELGFEIDGAYQDFEAILPDQHMCETLDVDANKPLICVLSKGILKNGTVFEYTRIVSKPETMSYKHYLKRHA</sequence>
<organism evidence="5 6">
    <name type="scientific">Vibrio marisflavi CECT 7928</name>
    <dbReference type="NCBI Taxonomy" id="634439"/>
    <lineage>
        <taxon>Bacteria</taxon>
        <taxon>Pseudomonadati</taxon>
        <taxon>Pseudomonadota</taxon>
        <taxon>Gammaproteobacteria</taxon>
        <taxon>Vibrionales</taxon>
        <taxon>Vibrionaceae</taxon>
        <taxon>Vibrio</taxon>
    </lineage>
</organism>
<dbReference type="Pfam" id="PF00392">
    <property type="entry name" value="GntR"/>
    <property type="match status" value="1"/>
</dbReference>
<proteinExistence type="predicted"/>
<dbReference type="CDD" id="cd07377">
    <property type="entry name" value="WHTH_GntR"/>
    <property type="match status" value="1"/>
</dbReference>
<dbReference type="PANTHER" id="PTHR44846:SF1">
    <property type="entry name" value="MANNOSYL-D-GLYCERATE TRANSPORT_METABOLISM SYSTEM REPRESSOR MNGR-RELATED"/>
    <property type="match status" value="1"/>
</dbReference>
<feature type="domain" description="HTH gntR-type" evidence="4">
    <location>
        <begin position="1"/>
        <end position="68"/>
    </location>
</feature>
<reference evidence="5" key="1">
    <citation type="submission" date="2021-11" db="EMBL/GenBank/DDBJ databases">
        <authorList>
            <person name="Rodrigo-Torres L."/>
            <person name="Arahal R. D."/>
            <person name="Lucena T."/>
        </authorList>
    </citation>
    <scope>NUCLEOTIDE SEQUENCE</scope>
    <source>
        <strain evidence="5">CECT 7928</strain>
    </source>
</reference>
<evidence type="ECO:0000259" key="4">
    <source>
        <dbReference type="PROSITE" id="PS50949"/>
    </source>
</evidence>
<evidence type="ECO:0000256" key="3">
    <source>
        <dbReference type="ARBA" id="ARBA00023163"/>
    </source>
</evidence>
<dbReference type="Proteomes" id="UP000838748">
    <property type="component" value="Unassembled WGS sequence"/>
</dbReference>
<name>A0ABM9A0P0_9VIBR</name>
<dbReference type="InterPro" id="IPR036388">
    <property type="entry name" value="WH-like_DNA-bd_sf"/>
</dbReference>
<dbReference type="InterPro" id="IPR050679">
    <property type="entry name" value="Bact_HTH_transcr_reg"/>
</dbReference>
<protein>
    <submittedName>
        <fullName evidence="5">Mannosyl-D-glycerate transport/metabolism system repressor MngR</fullName>
    </submittedName>
</protein>
<dbReference type="SMART" id="SM00866">
    <property type="entry name" value="UTRA"/>
    <property type="match status" value="1"/>
</dbReference>
<dbReference type="Gene3D" id="3.40.1410.10">
    <property type="entry name" value="Chorismate lyase-like"/>
    <property type="match status" value="1"/>
</dbReference>
<dbReference type="InterPro" id="IPR036390">
    <property type="entry name" value="WH_DNA-bd_sf"/>
</dbReference>
<dbReference type="Gene3D" id="1.10.10.10">
    <property type="entry name" value="Winged helix-like DNA-binding domain superfamily/Winged helix DNA-binding domain"/>
    <property type="match status" value="1"/>
</dbReference>
<evidence type="ECO:0000256" key="2">
    <source>
        <dbReference type="ARBA" id="ARBA00023125"/>
    </source>
</evidence>
<dbReference type="PANTHER" id="PTHR44846">
    <property type="entry name" value="MANNOSYL-D-GLYCERATE TRANSPORT/METABOLISM SYSTEM REPRESSOR MNGR-RELATED"/>
    <property type="match status" value="1"/>
</dbReference>
<dbReference type="Pfam" id="PF07702">
    <property type="entry name" value="UTRA"/>
    <property type="match status" value="1"/>
</dbReference>
<dbReference type="SUPFAM" id="SSF46785">
    <property type="entry name" value="Winged helix' DNA-binding domain"/>
    <property type="match status" value="1"/>
</dbReference>
<dbReference type="EMBL" id="CAKLDM010000001">
    <property type="protein sequence ID" value="CAH0536477.1"/>
    <property type="molecule type" value="Genomic_DNA"/>
</dbReference>
<evidence type="ECO:0000256" key="1">
    <source>
        <dbReference type="ARBA" id="ARBA00023015"/>
    </source>
</evidence>
<evidence type="ECO:0000313" key="6">
    <source>
        <dbReference type="Proteomes" id="UP000838748"/>
    </source>
</evidence>
<accession>A0ABM9A0P0</accession>
<dbReference type="RefSeq" id="WP_237359847.1">
    <property type="nucleotide sequence ID" value="NZ_CAKLDM010000001.1"/>
</dbReference>
<keyword evidence="1" id="KW-0805">Transcription regulation</keyword>
<comment type="caution">
    <text evidence="5">The sequence shown here is derived from an EMBL/GenBank/DDBJ whole genome shotgun (WGS) entry which is preliminary data.</text>
</comment>
<gene>
    <name evidence="5" type="primary">mngR</name>
    <name evidence="5" type="ORF">VMF7928_00442</name>
</gene>
<dbReference type="SUPFAM" id="SSF64288">
    <property type="entry name" value="Chorismate lyase-like"/>
    <property type="match status" value="1"/>
</dbReference>